<feature type="region of interest" description="Disordered" evidence="1">
    <location>
        <begin position="1"/>
        <end position="23"/>
    </location>
</feature>
<protein>
    <submittedName>
        <fullName evidence="2">Uncharacterized protein</fullName>
    </submittedName>
</protein>
<proteinExistence type="predicted"/>
<keyword evidence="3" id="KW-1185">Reference proteome</keyword>
<reference evidence="3" key="1">
    <citation type="journal article" date="2019" name="Int. J. Syst. Evol. Microbiol.">
        <title>The Global Catalogue of Microorganisms (GCM) 10K type strain sequencing project: providing services to taxonomists for standard genome sequencing and annotation.</title>
        <authorList>
            <consortium name="The Broad Institute Genomics Platform"/>
            <consortium name="The Broad Institute Genome Sequencing Center for Infectious Disease"/>
            <person name="Wu L."/>
            <person name="Ma J."/>
        </authorList>
    </citation>
    <scope>NUCLEOTIDE SEQUENCE [LARGE SCALE GENOMIC DNA]</scope>
    <source>
        <strain evidence="3">JCM 12140</strain>
    </source>
</reference>
<evidence type="ECO:0000256" key="1">
    <source>
        <dbReference type="SAM" id="MobiDB-lite"/>
    </source>
</evidence>
<dbReference type="EMBL" id="BAAAJX010000005">
    <property type="protein sequence ID" value="GAA1493211.1"/>
    <property type="molecule type" value="Genomic_DNA"/>
</dbReference>
<evidence type="ECO:0000313" key="3">
    <source>
        <dbReference type="Proteomes" id="UP001501742"/>
    </source>
</evidence>
<accession>A0ABP4K303</accession>
<dbReference type="Proteomes" id="UP001501742">
    <property type="component" value="Unassembled WGS sequence"/>
</dbReference>
<organism evidence="2 3">
    <name type="scientific">Curtobacterium herbarum</name>
    <dbReference type="NCBI Taxonomy" id="150122"/>
    <lineage>
        <taxon>Bacteria</taxon>
        <taxon>Bacillati</taxon>
        <taxon>Actinomycetota</taxon>
        <taxon>Actinomycetes</taxon>
        <taxon>Micrococcales</taxon>
        <taxon>Microbacteriaceae</taxon>
        <taxon>Curtobacterium</taxon>
    </lineage>
</organism>
<name>A0ABP4K303_9MICO</name>
<comment type="caution">
    <text evidence="2">The sequence shown here is derived from an EMBL/GenBank/DDBJ whole genome shotgun (WGS) entry which is preliminary data.</text>
</comment>
<gene>
    <name evidence="2" type="ORF">GCM10009627_15570</name>
</gene>
<evidence type="ECO:0000313" key="2">
    <source>
        <dbReference type="EMBL" id="GAA1493211.1"/>
    </source>
</evidence>
<sequence length="72" mass="7389">MDAATISEAWLSGADIEDGQSPSPVDRLEEFAFMPSGCVFESAITDPSGCDPTTTVCGTVAPCVGTQRVCGC</sequence>